<evidence type="ECO:0000313" key="7">
    <source>
        <dbReference type="EMBL" id="GAT94772.1"/>
    </source>
</evidence>
<feature type="transmembrane region" description="Helical" evidence="6">
    <location>
        <begin position="213"/>
        <end position="236"/>
    </location>
</feature>
<dbReference type="SUPFAM" id="SSF103473">
    <property type="entry name" value="MFS general substrate transporter"/>
    <property type="match status" value="1"/>
</dbReference>
<dbReference type="Gene3D" id="1.20.1250.20">
    <property type="entry name" value="MFS general substrate transporter like domains"/>
    <property type="match status" value="1"/>
</dbReference>
<evidence type="ECO:0000256" key="2">
    <source>
        <dbReference type="ARBA" id="ARBA00022448"/>
    </source>
</evidence>
<dbReference type="eggNOG" id="KOG0637">
    <property type="taxonomic scope" value="Eukaryota"/>
</dbReference>
<dbReference type="EMBL" id="BDEQ01000001">
    <property type="protein sequence ID" value="GAT94772.1"/>
    <property type="molecule type" value="Genomic_DNA"/>
</dbReference>
<comment type="subcellular location">
    <subcellularLocation>
        <location evidence="1">Membrane</location>
        <topology evidence="1">Multi-pass membrane protein</topology>
    </subcellularLocation>
</comment>
<feature type="transmembrane region" description="Helical" evidence="6">
    <location>
        <begin position="171"/>
        <end position="193"/>
    </location>
</feature>
<reference evidence="7 8" key="1">
    <citation type="submission" date="2016-05" db="EMBL/GenBank/DDBJ databases">
        <title>First whole genome sequencing of Entamoeba histolytica HM1:IMSS-clone-6.</title>
        <authorList>
            <person name="Mukherjee Avik.K."/>
            <person name="Izumyama S."/>
            <person name="Nakada-Tsukui K."/>
            <person name="Nozaki T."/>
        </authorList>
    </citation>
    <scope>NUCLEOTIDE SEQUENCE [LARGE SCALE GENOMIC DNA]</scope>
    <source>
        <strain evidence="7 8">HM1:IMSS clone 6</strain>
    </source>
</reference>
<feature type="transmembrane region" description="Helical" evidence="6">
    <location>
        <begin position="269"/>
        <end position="286"/>
    </location>
</feature>
<dbReference type="GO" id="GO:0008506">
    <property type="term" value="F:sucrose:proton symporter activity"/>
    <property type="evidence" value="ECO:0007669"/>
    <property type="project" value="TreeGrafter"/>
</dbReference>
<gene>
    <name evidence="7" type="ORF">CL6EHI_010080</name>
</gene>
<feature type="transmembrane region" description="Helical" evidence="6">
    <location>
        <begin position="7"/>
        <end position="35"/>
    </location>
</feature>
<dbReference type="VEuPathDB" id="AmoebaDB:EHI5A_050690"/>
<keyword evidence="2" id="KW-0813">Transport</keyword>
<organism evidence="7 8">
    <name type="scientific">Entamoeba histolytica</name>
    <dbReference type="NCBI Taxonomy" id="5759"/>
    <lineage>
        <taxon>Eukaryota</taxon>
        <taxon>Amoebozoa</taxon>
        <taxon>Evosea</taxon>
        <taxon>Archamoebae</taxon>
        <taxon>Mastigamoebida</taxon>
        <taxon>Entamoebidae</taxon>
        <taxon>Entamoeba</taxon>
    </lineage>
</organism>
<dbReference type="VEuPathDB" id="AmoebaDB:EHI8A_027840"/>
<feature type="transmembrane region" description="Helical" evidence="6">
    <location>
        <begin position="130"/>
        <end position="150"/>
    </location>
</feature>
<name>A0A175JMT8_ENTHI</name>
<feature type="transmembrane region" description="Helical" evidence="6">
    <location>
        <begin position="84"/>
        <end position="110"/>
    </location>
</feature>
<keyword evidence="3 6" id="KW-0812">Transmembrane</keyword>
<feature type="transmembrane region" description="Helical" evidence="6">
    <location>
        <begin position="447"/>
        <end position="469"/>
    </location>
</feature>
<keyword evidence="4 6" id="KW-1133">Transmembrane helix</keyword>
<accession>A0A175JMT8</accession>
<protein>
    <submittedName>
        <fullName evidence="7">Sucrose transporter putative</fullName>
    </submittedName>
</protein>
<evidence type="ECO:0000313" key="8">
    <source>
        <dbReference type="Proteomes" id="UP000078387"/>
    </source>
</evidence>
<dbReference type="GO" id="GO:0016020">
    <property type="term" value="C:membrane"/>
    <property type="evidence" value="ECO:0007669"/>
    <property type="project" value="UniProtKB-SubCell"/>
</dbReference>
<keyword evidence="5 6" id="KW-0472">Membrane</keyword>
<dbReference type="PANTHER" id="PTHR19432">
    <property type="entry name" value="SUGAR TRANSPORTER"/>
    <property type="match status" value="1"/>
</dbReference>
<feature type="transmembrane region" description="Helical" evidence="6">
    <location>
        <begin position="55"/>
        <end position="72"/>
    </location>
</feature>
<feature type="transmembrane region" description="Helical" evidence="6">
    <location>
        <begin position="336"/>
        <end position="355"/>
    </location>
</feature>
<dbReference type="Proteomes" id="UP000078387">
    <property type="component" value="Unassembled WGS sequence"/>
</dbReference>
<evidence type="ECO:0000256" key="1">
    <source>
        <dbReference type="ARBA" id="ARBA00004141"/>
    </source>
</evidence>
<dbReference type="VEuPathDB" id="AmoebaDB:EHI7A_030980"/>
<dbReference type="VEuPathDB" id="AmoebaDB:EHI_010080"/>
<feature type="transmembrane region" description="Helical" evidence="6">
    <location>
        <begin position="367"/>
        <end position="385"/>
    </location>
</feature>
<dbReference type="AlphaFoldDB" id="A0A175JMT8"/>
<dbReference type="FunFam" id="1.20.1250.20:FF:000820">
    <property type="entry name" value="Sucrose transporter, putative"/>
    <property type="match status" value="1"/>
</dbReference>
<evidence type="ECO:0000256" key="3">
    <source>
        <dbReference type="ARBA" id="ARBA00022692"/>
    </source>
</evidence>
<evidence type="ECO:0000256" key="5">
    <source>
        <dbReference type="ARBA" id="ARBA00023136"/>
    </source>
</evidence>
<dbReference type="VEuPathDB" id="AmoebaDB:KM1_063270"/>
<dbReference type="PANTHER" id="PTHR19432:SF26">
    <property type="entry name" value="MAJOR FACILITATOR SUPERFAMILY (MFS) PROFILE DOMAIN-CONTAINING PROTEIN"/>
    <property type="match status" value="1"/>
</dbReference>
<evidence type="ECO:0000256" key="4">
    <source>
        <dbReference type="ARBA" id="ARBA00022989"/>
    </source>
</evidence>
<evidence type="ECO:0000256" key="6">
    <source>
        <dbReference type="SAM" id="Phobius"/>
    </source>
</evidence>
<comment type="caution">
    <text evidence="7">The sequence shown here is derived from an EMBL/GenBank/DDBJ whole genome shotgun (WGS) entry which is preliminary data.</text>
</comment>
<feature type="transmembrane region" description="Helical" evidence="6">
    <location>
        <begin position="406"/>
        <end position="427"/>
    </location>
</feature>
<proteinExistence type="predicted"/>
<sequence length="488" mass="55679">MKRTLKMYLYFVLVSLVQFGIEFAYNVPISTLFFISDISPIQFNQNAHTSIKMTIGPVIGLFVQIIIGALSDHATFNMGRRRPFMIIGLGVWLFGAIIIVCSSIYPILFINCIDSSSENILTNGYITSDIFYVIGFVVWTIGINMIQLSYRSFILDEFDSKNQNQVNLMSSLMTGLAQTLFYGISSIVCISFNDFSERNNDNLNQQIKYMNVRLITVFSLYILSIIILPICVWTFCHFAKETAFMSGGESPLYHIKNIWKSFISMNKNMYLILIVVFFGWISWTPMKENTQLLYNSYLFYHINDSYVFYNFNKLLFAITLSITSLVLFFINKLPEITFFIFNLIAFCTSTLYYIPIHSNEHIGSFDPLAYCVSLIPLLSAALVYCQLNATPYALTRSVVEPDKFGFFLGIVNGSLTVSQFISNSLFLLVHELCYNPEKQNDGNIVHYFMFAVCPSFVISAIITLLLLLVKKAPKINERATYAPLEEGV</sequence>
<feature type="transmembrane region" description="Helical" evidence="6">
    <location>
        <begin position="306"/>
        <end position="329"/>
    </location>
</feature>
<dbReference type="InterPro" id="IPR036259">
    <property type="entry name" value="MFS_trans_sf"/>
</dbReference>